<gene>
    <name evidence="4" type="ORF">WAE96_16990</name>
</gene>
<keyword evidence="1" id="KW-0285">Flavoprotein</keyword>
<dbReference type="Gene3D" id="3.40.50.360">
    <property type="match status" value="1"/>
</dbReference>
<dbReference type="Proteomes" id="UP001382455">
    <property type="component" value="Unassembled WGS sequence"/>
</dbReference>
<dbReference type="RefSeq" id="WP_010558454.1">
    <property type="nucleotide sequence ID" value="NZ_JBAWKS010000002.1"/>
</dbReference>
<keyword evidence="2" id="KW-0288">FMN</keyword>
<keyword evidence="4" id="KW-0560">Oxidoreductase</keyword>
<sequence>MKKLVLFSSANKQGNTAKLIEQVAKHHQLDVIDIDSLQISPYNYQNEYPEDDFYALVERILAADKLIFASPVYWHAPTAPIKQLIDRITELTDVPTLKPKARAFANKKAFVLATSASDELCPIFDGFFAKVFNYFDIQYTAKLHASCRDGFSLDNTVLAQFNVALNK</sequence>
<comment type="caution">
    <text evidence="4">The sequence shown here is derived from an EMBL/GenBank/DDBJ whole genome shotgun (WGS) entry which is preliminary data.</text>
</comment>
<dbReference type="Pfam" id="PF03358">
    <property type="entry name" value="FMN_red"/>
    <property type="match status" value="1"/>
</dbReference>
<evidence type="ECO:0000313" key="5">
    <source>
        <dbReference type="Proteomes" id="UP001382455"/>
    </source>
</evidence>
<dbReference type="SUPFAM" id="SSF52218">
    <property type="entry name" value="Flavoproteins"/>
    <property type="match status" value="1"/>
</dbReference>
<proteinExistence type="predicted"/>
<dbReference type="PANTHER" id="PTHR43278">
    <property type="entry name" value="NAD(P)H-DEPENDENT FMN-CONTAINING OXIDOREDUCTASE YWQN-RELATED"/>
    <property type="match status" value="1"/>
</dbReference>
<dbReference type="EMBL" id="JBAWKS010000002">
    <property type="protein sequence ID" value="MEI4551374.1"/>
    <property type="molecule type" value="Genomic_DNA"/>
</dbReference>
<dbReference type="InterPro" id="IPR029039">
    <property type="entry name" value="Flavoprotein-like_sf"/>
</dbReference>
<dbReference type="InterPro" id="IPR005025">
    <property type="entry name" value="FMN_Rdtase-like_dom"/>
</dbReference>
<dbReference type="PANTHER" id="PTHR43278:SF4">
    <property type="entry name" value="NAD(P)H-DEPENDENT FMN-CONTAINING OXIDOREDUCTASE YWQN-RELATED"/>
    <property type="match status" value="1"/>
</dbReference>
<dbReference type="InterPro" id="IPR051796">
    <property type="entry name" value="ISF_SsuE-like"/>
</dbReference>
<accession>A0ABU8EWM3</accession>
<feature type="domain" description="NADPH-dependent FMN reductase-like" evidence="3">
    <location>
        <begin position="1"/>
        <end position="117"/>
    </location>
</feature>
<organism evidence="4 5">
    <name type="scientific">Pseudoalteromonas spongiae</name>
    <dbReference type="NCBI Taxonomy" id="298657"/>
    <lineage>
        <taxon>Bacteria</taxon>
        <taxon>Pseudomonadati</taxon>
        <taxon>Pseudomonadota</taxon>
        <taxon>Gammaproteobacteria</taxon>
        <taxon>Alteromonadales</taxon>
        <taxon>Pseudoalteromonadaceae</taxon>
        <taxon>Pseudoalteromonas</taxon>
    </lineage>
</organism>
<name>A0ABU8EWM3_9GAMM</name>
<keyword evidence="5" id="KW-1185">Reference proteome</keyword>
<evidence type="ECO:0000259" key="3">
    <source>
        <dbReference type="Pfam" id="PF03358"/>
    </source>
</evidence>
<protein>
    <submittedName>
        <fullName evidence="4">NAD(P)H-dependent oxidoreductase</fullName>
        <ecNumber evidence="4">1.-.-.-</ecNumber>
    </submittedName>
</protein>
<dbReference type="GO" id="GO:0016491">
    <property type="term" value="F:oxidoreductase activity"/>
    <property type="evidence" value="ECO:0007669"/>
    <property type="project" value="UniProtKB-KW"/>
</dbReference>
<reference evidence="4 5" key="1">
    <citation type="submission" date="2023-12" db="EMBL/GenBank/DDBJ databases">
        <title>Friends and Foes: Symbiotic and Algicidal bacterial influence on Karenia brevis blooms.</title>
        <authorList>
            <person name="Fei C."/>
            <person name="Mohamed A.R."/>
            <person name="Booker A."/>
            <person name="Arshad M."/>
            <person name="Klass S."/>
            <person name="Ahn S."/>
            <person name="Gilbert P.M."/>
            <person name="Heil C.A."/>
            <person name="Martinez J.M."/>
            <person name="Amin S.A."/>
        </authorList>
    </citation>
    <scope>NUCLEOTIDE SEQUENCE [LARGE SCALE GENOMIC DNA]</scope>
    <source>
        <strain evidence="4 5">CE15</strain>
    </source>
</reference>
<dbReference type="EC" id="1.-.-.-" evidence="4"/>
<evidence type="ECO:0000256" key="1">
    <source>
        <dbReference type="ARBA" id="ARBA00022630"/>
    </source>
</evidence>
<evidence type="ECO:0000256" key="2">
    <source>
        <dbReference type="ARBA" id="ARBA00022643"/>
    </source>
</evidence>
<evidence type="ECO:0000313" key="4">
    <source>
        <dbReference type="EMBL" id="MEI4551374.1"/>
    </source>
</evidence>